<dbReference type="RefSeq" id="WP_224524672.1">
    <property type="nucleotide sequence ID" value="NZ_JAIUJR010000001.1"/>
</dbReference>
<proteinExistence type="predicted"/>
<comment type="caution">
    <text evidence="1">The sequence shown here is derived from an EMBL/GenBank/DDBJ whole genome shotgun (WGS) entry which is preliminary data.</text>
</comment>
<keyword evidence="2" id="KW-1185">Reference proteome</keyword>
<evidence type="ECO:0000313" key="1">
    <source>
        <dbReference type="EMBL" id="MCA0131269.1"/>
    </source>
</evidence>
<protein>
    <recommendedName>
        <fullName evidence="3">Outer membrane protein beta-barrel domain-containing protein</fullName>
    </recommendedName>
</protein>
<sequence length="232" mass="25489">MNTNKNSLLVVFCLLFVTICYSQHRRFIIKNGIAIGGGITQFDIASDNFTTTAGNGWLISSSATGDLPNKWYNVSYGLQISGNSIEFSGYESNLGTENDTQIEYDIFAAQLAFMFHAKVVPNLMTIDAGPMVQYNGKLDLNSNNEENLYVYLNNANSILAKDIEDISQINVNGAIGATIGLGAFKFRAQYIYGFSNILNKLNNTDSEIGPQSGDTDFKGNQTMLNFMALITF</sequence>
<dbReference type="EMBL" id="JAIUJR010000001">
    <property type="protein sequence ID" value="MCA0131269.1"/>
    <property type="molecule type" value="Genomic_DNA"/>
</dbReference>
<gene>
    <name evidence="1" type="ORF">LBU54_01645</name>
</gene>
<organism evidence="1 2">
    <name type="scientific">Winogradskyella alexanderae</name>
    <dbReference type="NCBI Taxonomy" id="2877123"/>
    <lineage>
        <taxon>Bacteria</taxon>
        <taxon>Pseudomonadati</taxon>
        <taxon>Bacteroidota</taxon>
        <taxon>Flavobacteriia</taxon>
        <taxon>Flavobacteriales</taxon>
        <taxon>Flavobacteriaceae</taxon>
        <taxon>Winogradskyella</taxon>
    </lineage>
</organism>
<dbReference type="Proteomes" id="UP001198901">
    <property type="component" value="Unassembled WGS sequence"/>
</dbReference>
<evidence type="ECO:0008006" key="3">
    <source>
        <dbReference type="Google" id="ProtNLM"/>
    </source>
</evidence>
<name>A0ABS7XMP1_9FLAO</name>
<accession>A0ABS7XMP1</accession>
<evidence type="ECO:0000313" key="2">
    <source>
        <dbReference type="Proteomes" id="UP001198901"/>
    </source>
</evidence>
<reference evidence="2" key="1">
    <citation type="submission" date="2023-07" db="EMBL/GenBank/DDBJ databases">
        <authorList>
            <person name="Yue Y."/>
        </authorList>
    </citation>
    <scope>NUCLEOTIDE SEQUENCE [LARGE SCALE GENOMIC DNA]</scope>
    <source>
        <strain evidence="2">D23</strain>
    </source>
</reference>